<evidence type="ECO:0000313" key="1">
    <source>
        <dbReference type="EMBL" id="CAG8568855.1"/>
    </source>
</evidence>
<proteinExistence type="predicted"/>
<protein>
    <submittedName>
        <fullName evidence="1">30351_t:CDS:1</fullName>
    </submittedName>
</protein>
<feature type="non-terminal residue" evidence="1">
    <location>
        <position position="59"/>
    </location>
</feature>
<accession>A0ACA9M439</accession>
<dbReference type="EMBL" id="CAJVQC010006610">
    <property type="protein sequence ID" value="CAG8568855.1"/>
    <property type="molecule type" value="Genomic_DNA"/>
</dbReference>
<name>A0ACA9M439_9GLOM</name>
<comment type="caution">
    <text evidence="1">The sequence shown here is derived from an EMBL/GenBank/DDBJ whole genome shotgun (WGS) entry which is preliminary data.</text>
</comment>
<gene>
    <name evidence="1" type="ORF">RPERSI_LOCUS4671</name>
</gene>
<reference evidence="1" key="1">
    <citation type="submission" date="2021-06" db="EMBL/GenBank/DDBJ databases">
        <authorList>
            <person name="Kallberg Y."/>
            <person name="Tangrot J."/>
            <person name="Rosling A."/>
        </authorList>
    </citation>
    <scope>NUCLEOTIDE SEQUENCE</scope>
    <source>
        <strain evidence="1">MA461A</strain>
    </source>
</reference>
<sequence>MRGFALSLTSTKIESKDIVESRAEVAVTVEPGETMARISEVEVAVIAEMLATESETAET</sequence>
<dbReference type="Proteomes" id="UP000789920">
    <property type="component" value="Unassembled WGS sequence"/>
</dbReference>
<evidence type="ECO:0000313" key="2">
    <source>
        <dbReference type="Proteomes" id="UP000789920"/>
    </source>
</evidence>
<organism evidence="1 2">
    <name type="scientific">Racocetra persica</name>
    <dbReference type="NCBI Taxonomy" id="160502"/>
    <lineage>
        <taxon>Eukaryota</taxon>
        <taxon>Fungi</taxon>
        <taxon>Fungi incertae sedis</taxon>
        <taxon>Mucoromycota</taxon>
        <taxon>Glomeromycotina</taxon>
        <taxon>Glomeromycetes</taxon>
        <taxon>Diversisporales</taxon>
        <taxon>Gigasporaceae</taxon>
        <taxon>Racocetra</taxon>
    </lineage>
</organism>
<keyword evidence="2" id="KW-1185">Reference proteome</keyword>